<evidence type="ECO:0000313" key="10">
    <source>
        <dbReference type="Proteomes" id="UP000199309"/>
    </source>
</evidence>
<keyword evidence="10" id="KW-1185">Reference proteome</keyword>
<dbReference type="InterPro" id="IPR003804">
    <property type="entry name" value="Lactate_perm"/>
</dbReference>
<evidence type="ECO:0000256" key="6">
    <source>
        <dbReference type="ARBA" id="ARBA00022989"/>
    </source>
</evidence>
<proteinExistence type="inferred from homology"/>
<keyword evidence="3 8" id="KW-0813">Transport</keyword>
<gene>
    <name evidence="9" type="ORF">SAMN05660299_01393</name>
</gene>
<feature type="transmembrane region" description="Helical" evidence="8">
    <location>
        <begin position="540"/>
        <end position="561"/>
    </location>
</feature>
<evidence type="ECO:0000256" key="2">
    <source>
        <dbReference type="ARBA" id="ARBA00010100"/>
    </source>
</evidence>
<feature type="transmembrane region" description="Helical" evidence="8">
    <location>
        <begin position="112"/>
        <end position="134"/>
    </location>
</feature>
<evidence type="ECO:0000256" key="4">
    <source>
        <dbReference type="ARBA" id="ARBA00022475"/>
    </source>
</evidence>
<evidence type="ECO:0000256" key="3">
    <source>
        <dbReference type="ARBA" id="ARBA00022448"/>
    </source>
</evidence>
<keyword evidence="5 8" id="KW-0812">Transmembrane</keyword>
<name>A0A1G9VFP1_9FIRM</name>
<dbReference type="AlphaFoldDB" id="A0A1G9VFP1"/>
<comment type="function">
    <text evidence="8">Uptake of L-lactate across the membrane. Can also transport D-lactate and glycolate.</text>
</comment>
<dbReference type="PANTHER" id="PTHR30003:SF0">
    <property type="entry name" value="GLYCOLATE PERMEASE GLCA-RELATED"/>
    <property type="match status" value="1"/>
</dbReference>
<feature type="transmembrane region" description="Helical" evidence="8">
    <location>
        <begin position="292"/>
        <end position="309"/>
    </location>
</feature>
<evidence type="ECO:0000256" key="5">
    <source>
        <dbReference type="ARBA" id="ARBA00022692"/>
    </source>
</evidence>
<dbReference type="GO" id="GO:0015295">
    <property type="term" value="F:solute:proton symporter activity"/>
    <property type="evidence" value="ECO:0007669"/>
    <property type="project" value="TreeGrafter"/>
</dbReference>
<dbReference type="GO" id="GO:0005886">
    <property type="term" value="C:plasma membrane"/>
    <property type="evidence" value="ECO:0007669"/>
    <property type="project" value="UniProtKB-SubCell"/>
</dbReference>
<protein>
    <recommendedName>
        <fullName evidence="8">L-lactate permease</fullName>
    </recommendedName>
</protein>
<dbReference type="PANTHER" id="PTHR30003">
    <property type="entry name" value="L-LACTATE PERMEASE"/>
    <property type="match status" value="1"/>
</dbReference>
<dbReference type="NCBIfam" id="TIGR00795">
    <property type="entry name" value="lctP"/>
    <property type="match status" value="1"/>
</dbReference>
<keyword evidence="4 8" id="KW-1003">Cell membrane</keyword>
<feature type="transmembrane region" description="Helical" evidence="8">
    <location>
        <begin position="155"/>
        <end position="180"/>
    </location>
</feature>
<reference evidence="9 10" key="1">
    <citation type="submission" date="2016-10" db="EMBL/GenBank/DDBJ databases">
        <authorList>
            <person name="de Groot N.N."/>
        </authorList>
    </citation>
    <scope>NUCLEOTIDE SEQUENCE [LARGE SCALE GENOMIC DNA]</scope>
    <source>
        <strain evidence="9 10">DSM 16981</strain>
    </source>
</reference>
<evidence type="ECO:0000313" key="9">
    <source>
        <dbReference type="EMBL" id="SDM70893.1"/>
    </source>
</evidence>
<evidence type="ECO:0000256" key="1">
    <source>
        <dbReference type="ARBA" id="ARBA00004651"/>
    </source>
</evidence>
<feature type="transmembrane region" description="Helical" evidence="8">
    <location>
        <begin position="446"/>
        <end position="469"/>
    </location>
</feature>
<feature type="transmembrane region" description="Helical" evidence="8">
    <location>
        <begin position="81"/>
        <end position="100"/>
    </location>
</feature>
<feature type="transmembrane region" description="Helical" evidence="8">
    <location>
        <begin position="262"/>
        <end position="286"/>
    </location>
</feature>
<comment type="similarity">
    <text evidence="2 8">Belongs to the lactate permease family.</text>
</comment>
<evidence type="ECO:0000256" key="8">
    <source>
        <dbReference type="RuleBase" id="RU365092"/>
    </source>
</evidence>
<feature type="transmembrane region" description="Helical" evidence="8">
    <location>
        <begin position="416"/>
        <end position="434"/>
    </location>
</feature>
<organism evidence="9 10">
    <name type="scientific">Megasphaera paucivorans</name>
    <dbReference type="NCBI Taxonomy" id="349095"/>
    <lineage>
        <taxon>Bacteria</taxon>
        <taxon>Bacillati</taxon>
        <taxon>Bacillota</taxon>
        <taxon>Negativicutes</taxon>
        <taxon>Veillonellales</taxon>
        <taxon>Veillonellaceae</taxon>
        <taxon>Megasphaera</taxon>
    </lineage>
</organism>
<dbReference type="Proteomes" id="UP000199309">
    <property type="component" value="Unassembled WGS sequence"/>
</dbReference>
<dbReference type="GO" id="GO:0015129">
    <property type="term" value="F:lactate transmembrane transporter activity"/>
    <property type="evidence" value="ECO:0007669"/>
    <property type="project" value="UniProtKB-UniRule"/>
</dbReference>
<keyword evidence="6 8" id="KW-1133">Transmembrane helix</keyword>
<comment type="subcellular location">
    <subcellularLocation>
        <location evidence="1 8">Cell membrane</location>
        <topology evidence="1 8">Multi-pass membrane protein</topology>
    </subcellularLocation>
</comment>
<feature type="transmembrane region" description="Helical" evidence="8">
    <location>
        <begin position="230"/>
        <end position="255"/>
    </location>
</feature>
<feature type="transmembrane region" description="Helical" evidence="8">
    <location>
        <begin position="378"/>
        <end position="396"/>
    </location>
</feature>
<evidence type="ECO:0000256" key="7">
    <source>
        <dbReference type="ARBA" id="ARBA00023136"/>
    </source>
</evidence>
<dbReference type="STRING" id="349095.SAMN05660299_01393"/>
<accession>A0A1G9VFP1</accession>
<sequence length="562" mass="59293">MIDLEVTYSVECFYNKNKYSEMIREIHALPYMTEMKQLKGGVFVLSSYERVCLRMMVILALLPILWLVVGLAILKVPAWKACTIAVIISFIIAIAAYGQGTIVMGSAALEGVALAIWPILLVITAAIFTYNLVLYTKAMDIIKQMLTSVSNDRRIIALLLAWGFGAFMEGMAGFGTAVAIPASMMFALGFDPIKSILACLIANTVPTPFGSIAIPTTTMASLTGLDLSQLGIYTAMMNAILDITCPFLVVMVIAGGPKALKGVFGVTLISGLALLIPEYLICIAIGPELAVIAPSIIIMGAIVICAKIFKNDNPEYAMDTKVEPVDFNTGVKAAMPFILIFVFLLITSKLVPFINTPLAAIQTAVPIYIGAGAKPYTFVWIATPGIMIFLAAFIGGKVQGASWSELFNVFGSTLKGLRFTYITIIAVVVTAKLMTYSGMTADIAKALVYATGTGYPAFAPVVGALGAFITGSATNTNVLFGPLQTAAAAGIPGSSPAWLAAANSAGAGIGKMLSPQSIALSIGAVGTVVQGKESVIMKGIFGYFILYLVIAGAWCFFGQALL</sequence>
<dbReference type="EMBL" id="FNHQ01000012">
    <property type="protein sequence ID" value="SDM70893.1"/>
    <property type="molecule type" value="Genomic_DNA"/>
</dbReference>
<keyword evidence="7 8" id="KW-0472">Membrane</keyword>
<feature type="transmembrane region" description="Helical" evidence="8">
    <location>
        <begin position="53"/>
        <end position="74"/>
    </location>
</feature>
<dbReference type="Pfam" id="PF02652">
    <property type="entry name" value="Lactate_perm"/>
    <property type="match status" value="1"/>
</dbReference>